<reference evidence="1" key="1">
    <citation type="submission" date="2013-02" db="EMBL/GenBank/DDBJ databases">
        <title>The Genome Sequence of Plasmodium falciparum Santa Lucia.</title>
        <authorList>
            <consortium name="The Broad Institute Genome Sequencing Platform"/>
            <consortium name="The Broad Institute Genome Sequencing Center for Infectious Disease"/>
            <person name="Neafsey D."/>
            <person name="Cheeseman I."/>
            <person name="Volkman S."/>
            <person name="Adams J."/>
            <person name="Walker B."/>
            <person name="Young S.K."/>
            <person name="Zeng Q."/>
            <person name="Gargeya S."/>
            <person name="Fitzgerald M."/>
            <person name="Haas B."/>
            <person name="Abouelleil A."/>
            <person name="Alvarado L."/>
            <person name="Arachchi H.M."/>
            <person name="Berlin A.M."/>
            <person name="Chapman S.B."/>
            <person name="Dewar J."/>
            <person name="Goldberg J."/>
            <person name="Griggs A."/>
            <person name="Gujja S."/>
            <person name="Hansen M."/>
            <person name="Howarth C."/>
            <person name="Imamovic A."/>
            <person name="Larimer J."/>
            <person name="McCowan C."/>
            <person name="Murphy C."/>
            <person name="Neiman D."/>
            <person name="Pearson M."/>
            <person name="Priest M."/>
            <person name="Roberts A."/>
            <person name="Saif S."/>
            <person name="Shea T."/>
            <person name="Sisk P."/>
            <person name="Sykes S."/>
            <person name="Wortman J."/>
            <person name="Nusbaum C."/>
            <person name="Birren B."/>
        </authorList>
    </citation>
    <scope>NUCLEOTIDE SEQUENCE [LARGE SCALE GENOMIC DNA]</scope>
    <source>
        <strain evidence="1">Santa Lucia</strain>
    </source>
</reference>
<gene>
    <name evidence="1" type="ORF">PFAG_03737</name>
</gene>
<proteinExistence type="predicted"/>
<name>W7G2R8_PLAFA</name>
<accession>W7G2R8</accession>
<sequence length="78" mass="9556">MNMYTNLSLFISHILLLKNYLPEKYNICIINKIKIKILLKKMNSEFLNALKNGQKYYIYEYIYKIGKKIKYKKEKRKN</sequence>
<dbReference type="EMBL" id="KE123504">
    <property type="protein sequence ID" value="EUT82989.1"/>
    <property type="molecule type" value="Genomic_DNA"/>
</dbReference>
<dbReference type="AlphaFoldDB" id="W7G2R8"/>
<dbReference type="Proteomes" id="UP000030666">
    <property type="component" value="Unassembled WGS sequence"/>
</dbReference>
<protein>
    <submittedName>
        <fullName evidence="1">Uncharacterized protein</fullName>
    </submittedName>
</protein>
<organism evidence="1">
    <name type="scientific">Plasmodium falciparum Santa Lucia</name>
    <dbReference type="NCBI Taxonomy" id="478859"/>
    <lineage>
        <taxon>Eukaryota</taxon>
        <taxon>Sar</taxon>
        <taxon>Alveolata</taxon>
        <taxon>Apicomplexa</taxon>
        <taxon>Aconoidasida</taxon>
        <taxon>Haemosporida</taxon>
        <taxon>Plasmodiidae</taxon>
        <taxon>Plasmodium</taxon>
        <taxon>Plasmodium (Laverania)</taxon>
    </lineage>
</organism>
<evidence type="ECO:0000313" key="1">
    <source>
        <dbReference type="EMBL" id="EUT82989.1"/>
    </source>
</evidence>